<comment type="caution">
    <text evidence="2">The sequence shown here is derived from an EMBL/GenBank/DDBJ whole genome shotgun (WGS) entry which is preliminary data.</text>
</comment>
<dbReference type="PANTHER" id="PTHR42080:SF1">
    <property type="entry name" value="SRR1-LIKE DOMAIN-CONTAINING PROTEIN"/>
    <property type="match status" value="1"/>
</dbReference>
<accession>A0A1V6PFY0</accession>
<dbReference type="InterPro" id="IPR012942">
    <property type="entry name" value="SRR1-like"/>
</dbReference>
<evidence type="ECO:0000259" key="1">
    <source>
        <dbReference type="Pfam" id="PF07985"/>
    </source>
</evidence>
<dbReference type="Pfam" id="PF07985">
    <property type="entry name" value="SRR1"/>
    <property type="match status" value="1"/>
</dbReference>
<dbReference type="OrthoDB" id="5230585at2759"/>
<proteinExistence type="predicted"/>
<gene>
    <name evidence="2" type="ORF">PENDEC_c005G07185</name>
</gene>
<organism evidence="2 3">
    <name type="scientific">Penicillium decumbens</name>
    <dbReference type="NCBI Taxonomy" id="69771"/>
    <lineage>
        <taxon>Eukaryota</taxon>
        <taxon>Fungi</taxon>
        <taxon>Dikarya</taxon>
        <taxon>Ascomycota</taxon>
        <taxon>Pezizomycotina</taxon>
        <taxon>Eurotiomycetes</taxon>
        <taxon>Eurotiomycetidae</taxon>
        <taxon>Eurotiales</taxon>
        <taxon>Aspergillaceae</taxon>
        <taxon>Penicillium</taxon>
    </lineage>
</organism>
<sequence>MPQTLRPLDYGCKGWRISSQRAADLYSSGARLFTKEDLEDIEQQLRQSYAMERFLVRRIDGSIIQISNPMFQVQNPIWKPHVKFQEYWQLVKAQPTGPIETYLCSYLVDWSNLTARNFRELIAQPMQVFDEKDLLWQNSKTYKHLAALVQDLLGTKTVKKVLCFGLGDFCRFAPEWLKRQDDSWDETSEVKNVMGCMIQHSMALTIAQLCRGNEPVSLLAQDPEYTKVAEEILTKKDFKIVGNHGAGGFAEIDEESIVISPFTAAPVKQIIADLGRPVLIISTGFDVFNSNE</sequence>
<protein>
    <recommendedName>
        <fullName evidence="1">SRR1-like domain-containing protein</fullName>
    </recommendedName>
</protein>
<keyword evidence="3" id="KW-1185">Reference proteome</keyword>
<feature type="domain" description="SRR1-like" evidence="1">
    <location>
        <begin position="153"/>
        <end position="289"/>
    </location>
</feature>
<name>A0A1V6PFY0_PENDC</name>
<dbReference type="OMA" id="PIETYLC"/>
<reference evidence="3" key="1">
    <citation type="journal article" date="2017" name="Nat. Microbiol.">
        <title>Global analysis of biosynthetic gene clusters reveals vast potential of secondary metabolite production in Penicillium species.</title>
        <authorList>
            <person name="Nielsen J.C."/>
            <person name="Grijseels S."/>
            <person name="Prigent S."/>
            <person name="Ji B."/>
            <person name="Dainat J."/>
            <person name="Nielsen K.F."/>
            <person name="Frisvad J.C."/>
            <person name="Workman M."/>
            <person name="Nielsen J."/>
        </authorList>
    </citation>
    <scope>NUCLEOTIDE SEQUENCE [LARGE SCALE GENOMIC DNA]</scope>
    <source>
        <strain evidence="3">IBT 11843</strain>
    </source>
</reference>
<dbReference type="Proteomes" id="UP000191522">
    <property type="component" value="Unassembled WGS sequence"/>
</dbReference>
<dbReference type="EMBL" id="MDYL01000005">
    <property type="protein sequence ID" value="OQD75949.1"/>
    <property type="molecule type" value="Genomic_DNA"/>
</dbReference>
<evidence type="ECO:0000313" key="2">
    <source>
        <dbReference type="EMBL" id="OQD75949.1"/>
    </source>
</evidence>
<dbReference type="AlphaFoldDB" id="A0A1V6PFY0"/>
<dbReference type="PANTHER" id="PTHR42080">
    <property type="entry name" value="SRR1 DOMAIN-CONTAINING PROTEIN"/>
    <property type="match status" value="1"/>
</dbReference>
<evidence type="ECO:0000313" key="3">
    <source>
        <dbReference type="Proteomes" id="UP000191522"/>
    </source>
</evidence>